<protein>
    <submittedName>
        <fullName evidence="2">GNAT family N-acetyltransferase</fullName>
    </submittedName>
</protein>
<accession>A0ABT1SE83</accession>
<organism evidence="2 3">
    <name type="scientific">Tissierella carlieri</name>
    <dbReference type="NCBI Taxonomy" id="689904"/>
    <lineage>
        <taxon>Bacteria</taxon>
        <taxon>Bacillati</taxon>
        <taxon>Bacillota</taxon>
        <taxon>Tissierellia</taxon>
        <taxon>Tissierellales</taxon>
        <taxon>Tissierellaceae</taxon>
        <taxon>Tissierella</taxon>
    </lineage>
</organism>
<dbReference type="Pfam" id="PF00583">
    <property type="entry name" value="Acetyltransf_1"/>
    <property type="match status" value="1"/>
</dbReference>
<comment type="caution">
    <text evidence="2">The sequence shown here is derived from an EMBL/GenBank/DDBJ whole genome shotgun (WGS) entry which is preliminary data.</text>
</comment>
<dbReference type="CDD" id="cd04301">
    <property type="entry name" value="NAT_SF"/>
    <property type="match status" value="1"/>
</dbReference>
<evidence type="ECO:0000259" key="1">
    <source>
        <dbReference type="PROSITE" id="PS51186"/>
    </source>
</evidence>
<reference evidence="2 3" key="1">
    <citation type="submission" date="2022-06" db="EMBL/GenBank/DDBJ databases">
        <title>Isolation of gut microbiota from human fecal samples.</title>
        <authorList>
            <person name="Pamer E.G."/>
            <person name="Barat B."/>
            <person name="Waligurski E."/>
            <person name="Medina S."/>
            <person name="Paddock L."/>
            <person name="Mostad J."/>
        </authorList>
    </citation>
    <scope>NUCLEOTIDE SEQUENCE [LARGE SCALE GENOMIC DNA]</scope>
    <source>
        <strain evidence="2 3">DFI.7.95</strain>
    </source>
</reference>
<name>A0ABT1SE83_9FIRM</name>
<keyword evidence="3" id="KW-1185">Reference proteome</keyword>
<dbReference type="EMBL" id="JANGAC010000015">
    <property type="protein sequence ID" value="MCQ4924789.1"/>
    <property type="molecule type" value="Genomic_DNA"/>
</dbReference>
<dbReference type="RefSeq" id="WP_216560984.1">
    <property type="nucleotide sequence ID" value="NZ_JAHLOH010000045.1"/>
</dbReference>
<dbReference type="InterPro" id="IPR000182">
    <property type="entry name" value="GNAT_dom"/>
</dbReference>
<dbReference type="PROSITE" id="PS51186">
    <property type="entry name" value="GNAT"/>
    <property type="match status" value="1"/>
</dbReference>
<proteinExistence type="predicted"/>
<evidence type="ECO:0000313" key="3">
    <source>
        <dbReference type="Proteomes" id="UP001524478"/>
    </source>
</evidence>
<evidence type="ECO:0000313" key="2">
    <source>
        <dbReference type="EMBL" id="MCQ4924789.1"/>
    </source>
</evidence>
<feature type="domain" description="N-acetyltransferase" evidence="1">
    <location>
        <begin position="17"/>
        <end position="182"/>
    </location>
</feature>
<gene>
    <name evidence="2" type="ORF">NE686_16935</name>
</gene>
<sequence length="184" mass="21451">MSQRGLYSYNFNGSERIEFRLITTKDSIEELTQLLNKSYKILADMGLKYVAATQDDSVTLNRVRNAYKCYIGIYQNRIASTISLYSPEHSDKSSWYSKEFVAKIGQFAVATELQKYGIGGRMMDIVEEEARKINNVREIALDTAETAYHLIDFYRKREYRYIETIEWGATNYKSVVLSKKLYSY</sequence>
<dbReference type="Proteomes" id="UP001524478">
    <property type="component" value="Unassembled WGS sequence"/>
</dbReference>